<protein>
    <submittedName>
        <fullName evidence="1">Uncharacterized protein</fullName>
    </submittedName>
</protein>
<dbReference type="EMBL" id="CADCXW020000014">
    <property type="protein sequence ID" value="CAD1546767.1"/>
    <property type="molecule type" value="Genomic_DNA"/>
</dbReference>
<sequence length="732" mass="84548">MEFGGNYQIPYNIEAFQKELTDSVLEFLQVLYTDDHLSREMIQRIIDHHRKLLNGLFQTVKNNVQLVLQTLIKDQNQIEGVLAIMTQYQQMYRGLETDHLRVKELKKSGALISSVEYIIGQGYRTKERKGALVVTPTDRCIRFVPMRDVLQAFLEMPGVLNRILGYCHQLQANTTPVIENILQAQLWKEKILPLFQGREVLPLTLYYDDLQTQDFGTHSSDGKLGAVYFSIPCLPAEFQSQLENIFTALIFYSHDQNAVPNEEVFKPVMDELKYLADNGINVTTDDGKEKRIYFALTSIIGDNLALHSMMGFVTSFAANYSCRICRVHKDEMIKQTQELKSLIRNRENYQKDVLIDNVSQTGIKENCIFNDLDTFHCVENLYIDLMHEIELGWGNRAMAGLISILVARKRITYAVLQNRIDDFHYGYYEQGNQPPLISKTHIDSKKLPFSAAECLSFIRHFGFMAMDIINYEEDRDIWEFYRILIEVVSILTDSTINMDLLPYLDNLVSSLIQCYVNLFPQWNITVKLHHFLHIRRILSAIGPLSRLTCYRFEAKHKSLRRLARTSHNRRNIPLTVTERSQITLAFRFLRGKGLVQQFETSGQLVKRIAEIEDHEKFLHILPPHTTSLTVLASVTISGTHYAPYSVVVIDLGSEYPVFGKIVHVVLAPESTSVQFIVKKYVVREFHSTFNSYEVVLSDEWAYVHYAALITYVPTIERLGIDGKSYILHRHHL</sequence>
<dbReference type="EMBL" id="CADCXW020000014">
    <property type="protein sequence ID" value="CAD1546784.1"/>
    <property type="molecule type" value="Genomic_DNA"/>
</dbReference>
<reference evidence="1" key="1">
    <citation type="submission" date="2020-07" db="EMBL/GenBank/DDBJ databases">
        <authorList>
            <person name="Ferguson B K."/>
        </authorList>
    </citation>
    <scope>NUCLEOTIDE SEQUENCE</scope>
    <source>
        <strain evidence="1">L06</strain>
    </source>
</reference>
<name>A0A6V7J6D5_9HYME</name>
<accession>A0A6V7J6D5</accession>
<evidence type="ECO:0000313" key="2">
    <source>
        <dbReference type="EMBL" id="CAD1546784.1"/>
    </source>
</evidence>
<dbReference type="AlphaFoldDB" id="A0A6V7J6D5"/>
<organism evidence="1">
    <name type="scientific">Bracon brevicornis</name>
    <dbReference type="NCBI Taxonomy" id="1563983"/>
    <lineage>
        <taxon>Eukaryota</taxon>
        <taxon>Metazoa</taxon>
        <taxon>Ecdysozoa</taxon>
        <taxon>Arthropoda</taxon>
        <taxon>Hexapoda</taxon>
        <taxon>Insecta</taxon>
        <taxon>Pterygota</taxon>
        <taxon>Neoptera</taxon>
        <taxon>Endopterygota</taxon>
        <taxon>Hymenoptera</taxon>
        <taxon>Apocrita</taxon>
        <taxon>Ichneumonoidea</taxon>
        <taxon>Braconidae</taxon>
        <taxon>Braconinae</taxon>
        <taxon>Bracon</taxon>
    </lineage>
</organism>
<gene>
    <name evidence="1" type="ORF">BBRV_LOCUS42334</name>
    <name evidence="2" type="ORF">BBRV_LOCUS42372</name>
</gene>
<evidence type="ECO:0000313" key="1">
    <source>
        <dbReference type="EMBL" id="CAD1546767.1"/>
    </source>
</evidence>
<proteinExistence type="predicted"/>